<organism evidence="9 10">
    <name type="scientific">Anaerolinea thermolimosa</name>
    <dbReference type="NCBI Taxonomy" id="229919"/>
    <lineage>
        <taxon>Bacteria</taxon>
        <taxon>Bacillati</taxon>
        <taxon>Chloroflexota</taxon>
        <taxon>Anaerolineae</taxon>
        <taxon>Anaerolineales</taxon>
        <taxon>Anaerolineaceae</taxon>
        <taxon>Anaerolinea</taxon>
    </lineage>
</organism>
<evidence type="ECO:0000256" key="3">
    <source>
        <dbReference type="ARBA" id="ARBA00022475"/>
    </source>
</evidence>
<feature type="transmembrane region" description="Helical" evidence="7">
    <location>
        <begin position="169"/>
        <end position="191"/>
    </location>
</feature>
<keyword evidence="4 7" id="KW-0812">Transmembrane</keyword>
<evidence type="ECO:0000256" key="2">
    <source>
        <dbReference type="ARBA" id="ARBA00022448"/>
    </source>
</evidence>
<feature type="transmembrane region" description="Helical" evidence="7">
    <location>
        <begin position="234"/>
        <end position="256"/>
    </location>
</feature>
<accession>A0A3D1JHP0</accession>
<evidence type="ECO:0000313" key="9">
    <source>
        <dbReference type="EMBL" id="HCE17288.1"/>
    </source>
</evidence>
<proteinExistence type="inferred from homology"/>
<name>A0A3D1JHP0_9CHLR</name>
<dbReference type="EMBL" id="DPBP01000023">
    <property type="protein sequence ID" value="HCE17288.1"/>
    <property type="molecule type" value="Genomic_DNA"/>
</dbReference>
<feature type="transmembrane region" description="Helical" evidence="7">
    <location>
        <begin position="332"/>
        <end position="356"/>
    </location>
</feature>
<evidence type="ECO:0000256" key="1">
    <source>
        <dbReference type="ARBA" id="ARBA00004651"/>
    </source>
</evidence>
<dbReference type="OrthoDB" id="9784933at2"/>
<sequence>MGQSALSKPLSAEEFERLHLRQHQWAQIRRTFTQLLSHLLILLVGLFFLIPFLWMLITSFKSDRDVFRTPPTWLPYDNVTVKIQGQELLLYHVQIEGETKELALLKVAEGLGDFVDPQNPEMVYSQVRMRFAEPILKVGLRWRNYIDAMSRATRPGLGVNFWTYFKNSLIIAFFTIIGTLLSNSPVAYAFARINFPGRQAFFIFVLATMMLPYQVTMIPLYLFFNETLHWGDSFLPLIVPAFFANAYDVFLLRQFFKTIPEELADAARVDGASELDIFLRIMLPLSVPVLATVTVFTFLYAWNDFQGPLLYLTSPQNFTMSLGLQDFKGQRIVAWNLLMAASVVFTVPIIIAFFFAQRTFIQGIKLTGLKE</sequence>
<reference evidence="9 10" key="1">
    <citation type="journal article" date="2018" name="Nat. Biotechnol.">
        <title>A standardized bacterial taxonomy based on genome phylogeny substantially revises the tree of life.</title>
        <authorList>
            <person name="Parks D.H."/>
            <person name="Chuvochina M."/>
            <person name="Waite D.W."/>
            <person name="Rinke C."/>
            <person name="Skarshewski A."/>
            <person name="Chaumeil P.A."/>
            <person name="Hugenholtz P."/>
        </authorList>
    </citation>
    <scope>NUCLEOTIDE SEQUENCE [LARGE SCALE GENOMIC DNA]</scope>
    <source>
        <strain evidence="9">UBA8781</strain>
    </source>
</reference>
<dbReference type="PROSITE" id="PS50928">
    <property type="entry name" value="ABC_TM1"/>
    <property type="match status" value="1"/>
</dbReference>
<dbReference type="PANTHER" id="PTHR43744">
    <property type="entry name" value="ABC TRANSPORTER PERMEASE PROTEIN MG189-RELATED-RELATED"/>
    <property type="match status" value="1"/>
</dbReference>
<dbReference type="Gene3D" id="1.10.3720.10">
    <property type="entry name" value="MetI-like"/>
    <property type="match status" value="2"/>
</dbReference>
<dbReference type="Pfam" id="PF00528">
    <property type="entry name" value="BPD_transp_1"/>
    <property type="match status" value="1"/>
</dbReference>
<dbReference type="InterPro" id="IPR000515">
    <property type="entry name" value="MetI-like"/>
</dbReference>
<feature type="transmembrane region" description="Helical" evidence="7">
    <location>
        <begin position="35"/>
        <end position="57"/>
    </location>
</feature>
<evidence type="ECO:0000259" key="8">
    <source>
        <dbReference type="PROSITE" id="PS50928"/>
    </source>
</evidence>
<feature type="transmembrane region" description="Helical" evidence="7">
    <location>
        <begin position="277"/>
        <end position="302"/>
    </location>
</feature>
<dbReference type="RefSeq" id="WP_062189609.1">
    <property type="nucleotide sequence ID" value="NZ_DF967965.1"/>
</dbReference>
<dbReference type="CDD" id="cd06261">
    <property type="entry name" value="TM_PBP2"/>
    <property type="match status" value="1"/>
</dbReference>
<keyword evidence="6 7" id="KW-0472">Membrane</keyword>
<feature type="transmembrane region" description="Helical" evidence="7">
    <location>
        <begin position="200"/>
        <end position="222"/>
    </location>
</feature>
<gene>
    <name evidence="9" type="ORF">DEQ80_05465</name>
</gene>
<keyword evidence="5 7" id="KW-1133">Transmembrane helix</keyword>
<evidence type="ECO:0000256" key="6">
    <source>
        <dbReference type="ARBA" id="ARBA00023136"/>
    </source>
</evidence>
<dbReference type="PANTHER" id="PTHR43744:SF12">
    <property type="entry name" value="ABC TRANSPORTER PERMEASE PROTEIN MG189-RELATED"/>
    <property type="match status" value="1"/>
</dbReference>
<dbReference type="SUPFAM" id="SSF161098">
    <property type="entry name" value="MetI-like"/>
    <property type="match status" value="1"/>
</dbReference>
<feature type="domain" description="ABC transmembrane type-1" evidence="8">
    <location>
        <begin position="165"/>
        <end position="356"/>
    </location>
</feature>
<evidence type="ECO:0000256" key="4">
    <source>
        <dbReference type="ARBA" id="ARBA00022692"/>
    </source>
</evidence>
<keyword evidence="2 7" id="KW-0813">Transport</keyword>
<evidence type="ECO:0000256" key="7">
    <source>
        <dbReference type="RuleBase" id="RU363032"/>
    </source>
</evidence>
<comment type="subcellular location">
    <subcellularLocation>
        <location evidence="1 7">Cell membrane</location>
        <topology evidence="1 7">Multi-pass membrane protein</topology>
    </subcellularLocation>
</comment>
<keyword evidence="3" id="KW-1003">Cell membrane</keyword>
<comment type="similarity">
    <text evidence="7">Belongs to the binding-protein-dependent transport system permease family.</text>
</comment>
<dbReference type="GO" id="GO:0005886">
    <property type="term" value="C:plasma membrane"/>
    <property type="evidence" value="ECO:0007669"/>
    <property type="project" value="UniProtKB-SubCell"/>
</dbReference>
<protein>
    <submittedName>
        <fullName evidence="9">Carbohydrate ABC transporter permease</fullName>
    </submittedName>
</protein>
<dbReference type="STRING" id="229919.GCA_001050195_00591"/>
<dbReference type="Proteomes" id="UP000264141">
    <property type="component" value="Unassembled WGS sequence"/>
</dbReference>
<comment type="caution">
    <text evidence="9">The sequence shown here is derived from an EMBL/GenBank/DDBJ whole genome shotgun (WGS) entry which is preliminary data.</text>
</comment>
<dbReference type="AlphaFoldDB" id="A0A3D1JHP0"/>
<dbReference type="InterPro" id="IPR035906">
    <property type="entry name" value="MetI-like_sf"/>
</dbReference>
<evidence type="ECO:0000313" key="10">
    <source>
        <dbReference type="Proteomes" id="UP000264141"/>
    </source>
</evidence>
<evidence type="ECO:0000256" key="5">
    <source>
        <dbReference type="ARBA" id="ARBA00022989"/>
    </source>
</evidence>
<dbReference type="GO" id="GO:0055085">
    <property type="term" value="P:transmembrane transport"/>
    <property type="evidence" value="ECO:0007669"/>
    <property type="project" value="InterPro"/>
</dbReference>